<gene>
    <name evidence="2" type="ORF">CCYN74_100202</name>
</gene>
<organism evidence="2 3">
    <name type="scientific">Capnocytophaga cynodegmi</name>
    <dbReference type="NCBI Taxonomy" id="28189"/>
    <lineage>
        <taxon>Bacteria</taxon>
        <taxon>Pseudomonadati</taxon>
        <taxon>Bacteroidota</taxon>
        <taxon>Flavobacteriia</taxon>
        <taxon>Flavobacteriales</taxon>
        <taxon>Flavobacteriaceae</taxon>
        <taxon>Capnocytophaga</taxon>
    </lineage>
</organism>
<evidence type="ECO:0000313" key="2">
    <source>
        <dbReference type="EMBL" id="CEN34605.1"/>
    </source>
</evidence>
<name>A0A0B7H5E9_9FLAO</name>
<accession>A0A0B7H5E9</accession>
<dbReference type="RefSeq" id="WP_018279562.1">
    <property type="nucleotide sequence ID" value="NZ_BQMH01000006.1"/>
</dbReference>
<protein>
    <recommendedName>
        <fullName evidence="1">Aminoglycoside phosphotransferase domain-containing protein</fullName>
    </recommendedName>
</protein>
<dbReference type="SUPFAM" id="SSF56112">
    <property type="entry name" value="Protein kinase-like (PK-like)"/>
    <property type="match status" value="1"/>
</dbReference>
<dbReference type="EMBL" id="CDOG01000002">
    <property type="protein sequence ID" value="CEN34605.1"/>
    <property type="molecule type" value="Genomic_DNA"/>
</dbReference>
<dbReference type="Proteomes" id="UP000038083">
    <property type="component" value="Unassembled WGS sequence"/>
</dbReference>
<dbReference type="InterPro" id="IPR050249">
    <property type="entry name" value="Pseudomonas-type_ThrB"/>
</dbReference>
<dbReference type="Pfam" id="PF01636">
    <property type="entry name" value="APH"/>
    <property type="match status" value="1"/>
</dbReference>
<dbReference type="Gene3D" id="3.90.1200.10">
    <property type="match status" value="1"/>
</dbReference>
<proteinExistence type="predicted"/>
<evidence type="ECO:0000259" key="1">
    <source>
        <dbReference type="Pfam" id="PF01636"/>
    </source>
</evidence>
<reference evidence="2 3" key="1">
    <citation type="submission" date="2015-01" db="EMBL/GenBank/DDBJ databases">
        <authorList>
            <person name="MANFREDI Pablo"/>
        </authorList>
    </citation>
    <scope>NUCLEOTIDE SEQUENCE [LARGE SCALE GENOMIC DNA]</scope>
    <source>
        <strain evidence="2 3">Ccy74</strain>
    </source>
</reference>
<dbReference type="AlphaFoldDB" id="A0A0B7H5E9"/>
<dbReference type="PANTHER" id="PTHR21064">
    <property type="entry name" value="AMINOGLYCOSIDE PHOSPHOTRANSFERASE DOMAIN-CONTAINING PROTEIN-RELATED"/>
    <property type="match status" value="1"/>
</dbReference>
<dbReference type="InterPro" id="IPR002575">
    <property type="entry name" value="Aminoglycoside_PTrfase"/>
</dbReference>
<evidence type="ECO:0000313" key="3">
    <source>
        <dbReference type="Proteomes" id="UP000038083"/>
    </source>
</evidence>
<feature type="domain" description="Aminoglycoside phosphotransferase" evidence="1">
    <location>
        <begin position="21"/>
        <end position="251"/>
    </location>
</feature>
<dbReference type="OrthoDB" id="526037at2"/>
<dbReference type="PANTHER" id="PTHR21064:SF5">
    <property type="entry name" value="SLR1880 PROTEIN"/>
    <property type="match status" value="1"/>
</dbReference>
<sequence length="351" mass="40770">MKTTAEKIAPLFDLKGEIISVEPFGNGHINYTFLVKTTEDEYVLQGININVFKKPHAIIKNIELLWETVSDNNIILNMLPVKTGGYSIETENAVWRTVPFAKNYVAYEFVEEAWQAEKAASAYATFIKTFEKIDTDKLQDTIPDFHNGPKRFQQLEEAYAQAKPERIKKAQHLYDFAKSHKVIFDEVKKAVDEKRIPIRVTHNDTKINNVLINKDNPNDFKVIDLDTVMQGILLYDFGDMVRTSVSPTNENELDESKIVFNTSFFEAICKGFSVMKNVMTETEKNMILDGAKYMIFIIGVRFLTDYFNNDIYFKTHFEDENFIRARNQFVLLQRLEEKETELREITAKCFK</sequence>
<dbReference type="InterPro" id="IPR011009">
    <property type="entry name" value="Kinase-like_dom_sf"/>
</dbReference>